<dbReference type="InterPro" id="IPR007867">
    <property type="entry name" value="GMC_OxRtase_C"/>
</dbReference>
<evidence type="ECO:0000256" key="3">
    <source>
        <dbReference type="ARBA" id="ARBA00022630"/>
    </source>
</evidence>
<evidence type="ECO:0000256" key="4">
    <source>
        <dbReference type="ARBA" id="ARBA00022827"/>
    </source>
</evidence>
<dbReference type="InterPro" id="IPR000172">
    <property type="entry name" value="GMC_OxRdtase_N"/>
</dbReference>
<proteinExistence type="inferred from homology"/>
<evidence type="ECO:0000259" key="5">
    <source>
        <dbReference type="PROSITE" id="PS00624"/>
    </source>
</evidence>
<dbReference type="Pfam" id="PF00732">
    <property type="entry name" value="GMC_oxred_N"/>
    <property type="match status" value="1"/>
</dbReference>
<keyword evidence="3" id="KW-0285">Flavoprotein</keyword>
<gene>
    <name evidence="6" type="ORF">ABDK96_06715</name>
</gene>
<keyword evidence="7" id="KW-1185">Reference proteome</keyword>
<comment type="cofactor">
    <cofactor evidence="1">
        <name>FAD</name>
        <dbReference type="ChEBI" id="CHEBI:57692"/>
    </cofactor>
</comment>
<accession>A0ABV0IGT2</accession>
<dbReference type="Gene3D" id="3.50.50.60">
    <property type="entry name" value="FAD/NAD(P)-binding domain"/>
    <property type="match status" value="1"/>
</dbReference>
<dbReference type="PROSITE" id="PS00624">
    <property type="entry name" value="GMC_OXRED_2"/>
    <property type="match status" value="1"/>
</dbReference>
<sequence>MSRHPDVIVVGAGGAGAPFAARISEDPACSVLVLEAGPVPSTPAGFPADVLDATALPTVNGPGPHSWWYRSEVAPGRDYDVGRGQGAGGSTAVNGAYFVRPRITDLRRWAAAGNPEWAPDRVLPVLARLERDVQFAGAPGHGGSGPVPVDRRAFAPSALAAAFSTAATARGHRALPDLNDLHALAGHGELPLNVQEGVRMNTGLTYLLPAMDRPNLTVRGHASVRRVLISGGRATGVEAEIEGRVHRISAGEVVLAAGAVRSPHLLMLSGIGPAEDLTAAGLRPVVDSPGVGASCSDHADLTVLAPLSSPLRPGGKDPLFSWALNWTAEGAGGSAGGAGGSADGVGGSEEGAGALEVLPMLRPFPVLAGAEEGSELPVIVALQGPTSRGQLSLDPANPESNPRVHYRHLESAVDRHRMREGVRTAVDLLASEELGTWVDTAAWDRSVFEEDQRLDDWMIEHLGTAVHLSGTAPMGPEDAPGTVTDQYGRVHGVQGLRVVDTSILPDVPSRGPAATAVLLGEHLAGLMLGAGG</sequence>
<dbReference type="RefSeq" id="WP_347919910.1">
    <property type="nucleotide sequence ID" value="NZ_JBDXMX010000002.1"/>
</dbReference>
<feature type="domain" description="Glucose-methanol-choline oxidoreductase N-terminal" evidence="5">
    <location>
        <begin position="258"/>
        <end position="272"/>
    </location>
</feature>
<evidence type="ECO:0000313" key="6">
    <source>
        <dbReference type="EMBL" id="MEO9247367.1"/>
    </source>
</evidence>
<evidence type="ECO:0000313" key="7">
    <source>
        <dbReference type="Proteomes" id="UP001484097"/>
    </source>
</evidence>
<organism evidence="6 7">
    <name type="scientific">Citricoccus nitrophenolicus</name>
    <dbReference type="NCBI Taxonomy" id="863575"/>
    <lineage>
        <taxon>Bacteria</taxon>
        <taxon>Bacillati</taxon>
        <taxon>Actinomycetota</taxon>
        <taxon>Actinomycetes</taxon>
        <taxon>Micrococcales</taxon>
        <taxon>Micrococcaceae</taxon>
        <taxon>Citricoccus</taxon>
    </lineage>
</organism>
<name>A0ABV0IGT2_9MICC</name>
<dbReference type="Gene3D" id="3.30.410.40">
    <property type="match status" value="1"/>
</dbReference>
<dbReference type="InterPro" id="IPR012132">
    <property type="entry name" value="GMC_OxRdtase"/>
</dbReference>
<dbReference type="SUPFAM" id="SSF51905">
    <property type="entry name" value="FAD/NAD(P)-binding domain"/>
    <property type="match status" value="1"/>
</dbReference>
<keyword evidence="4" id="KW-0274">FAD</keyword>
<reference evidence="6 7" key="1">
    <citation type="submission" date="2024-05" db="EMBL/GenBank/DDBJ databases">
        <authorList>
            <person name="Yi C."/>
        </authorList>
    </citation>
    <scope>NUCLEOTIDE SEQUENCE [LARGE SCALE GENOMIC DNA]</scope>
    <source>
        <strain evidence="6 7">XS13</strain>
    </source>
</reference>
<evidence type="ECO:0000256" key="2">
    <source>
        <dbReference type="ARBA" id="ARBA00010790"/>
    </source>
</evidence>
<dbReference type="Proteomes" id="UP001484097">
    <property type="component" value="Unassembled WGS sequence"/>
</dbReference>
<dbReference type="SUPFAM" id="SSF54373">
    <property type="entry name" value="FAD-linked reductases, C-terminal domain"/>
    <property type="match status" value="1"/>
</dbReference>
<dbReference type="PANTHER" id="PTHR11552">
    <property type="entry name" value="GLUCOSE-METHANOL-CHOLINE GMC OXIDOREDUCTASE"/>
    <property type="match status" value="1"/>
</dbReference>
<protein>
    <submittedName>
        <fullName evidence="6">GMC family oxidoreductase N-terminal domain-containing protein</fullName>
    </submittedName>
</protein>
<dbReference type="InterPro" id="IPR036188">
    <property type="entry name" value="FAD/NAD-bd_sf"/>
</dbReference>
<dbReference type="PANTHER" id="PTHR11552:SF147">
    <property type="entry name" value="CHOLINE DEHYDROGENASE, MITOCHONDRIAL"/>
    <property type="match status" value="1"/>
</dbReference>
<evidence type="ECO:0000256" key="1">
    <source>
        <dbReference type="ARBA" id="ARBA00001974"/>
    </source>
</evidence>
<dbReference type="Pfam" id="PF05199">
    <property type="entry name" value="GMC_oxred_C"/>
    <property type="match status" value="1"/>
</dbReference>
<comment type="caution">
    <text evidence="6">The sequence shown here is derived from an EMBL/GenBank/DDBJ whole genome shotgun (WGS) entry which is preliminary data.</text>
</comment>
<dbReference type="PIRSF" id="PIRSF000137">
    <property type="entry name" value="Alcohol_oxidase"/>
    <property type="match status" value="1"/>
</dbReference>
<dbReference type="EMBL" id="JBDXMX010000002">
    <property type="protein sequence ID" value="MEO9247367.1"/>
    <property type="molecule type" value="Genomic_DNA"/>
</dbReference>
<comment type="similarity">
    <text evidence="2">Belongs to the GMC oxidoreductase family.</text>
</comment>